<accession>A0A1B1U695</accession>
<keyword evidence="4 7" id="KW-0812">Transmembrane</keyword>
<keyword evidence="3" id="KW-1003">Cell membrane</keyword>
<dbReference type="STRING" id="222136.BBW65_05460"/>
<dbReference type="PANTHER" id="PTHR30012">
    <property type="entry name" value="GENERAL SECRETION PATHWAY PROTEIN"/>
    <property type="match status" value="1"/>
</dbReference>
<reference evidence="10" key="1">
    <citation type="submission" date="2016-07" db="EMBL/GenBank/DDBJ databases">
        <authorList>
            <person name="Florea S."/>
            <person name="Webb J.S."/>
            <person name="Jaromczyk J."/>
            <person name="Schardl C.L."/>
        </authorList>
    </citation>
    <scope>NUCLEOTIDE SEQUENCE [LARGE SCALE GENOMIC DNA]</scope>
    <source>
        <strain evidence="10">MIT 01-6242</strain>
    </source>
</reference>
<dbReference type="InterPro" id="IPR042094">
    <property type="entry name" value="T2SS_GspF_sf"/>
</dbReference>
<feature type="transmembrane region" description="Helical" evidence="7">
    <location>
        <begin position="162"/>
        <end position="186"/>
    </location>
</feature>
<dbReference type="AlphaFoldDB" id="A0A1B1U695"/>
<dbReference type="InterPro" id="IPR018076">
    <property type="entry name" value="T2SS_GspF_dom"/>
</dbReference>
<evidence type="ECO:0000256" key="1">
    <source>
        <dbReference type="ARBA" id="ARBA00004651"/>
    </source>
</evidence>
<evidence type="ECO:0000259" key="8">
    <source>
        <dbReference type="Pfam" id="PF00482"/>
    </source>
</evidence>
<evidence type="ECO:0000256" key="5">
    <source>
        <dbReference type="ARBA" id="ARBA00022989"/>
    </source>
</evidence>
<comment type="subcellular location">
    <subcellularLocation>
        <location evidence="1">Cell membrane</location>
        <topology evidence="1">Multi-pass membrane protein</topology>
    </subcellularLocation>
</comment>
<keyword evidence="6 7" id="KW-0472">Membrane</keyword>
<evidence type="ECO:0000256" key="3">
    <source>
        <dbReference type="ARBA" id="ARBA00022475"/>
    </source>
</evidence>
<dbReference type="OrthoDB" id="5323429at2"/>
<proteinExistence type="inferred from homology"/>
<dbReference type="Pfam" id="PF00482">
    <property type="entry name" value="T2SSF"/>
    <property type="match status" value="2"/>
</dbReference>
<feature type="transmembrane region" description="Helical" evidence="7">
    <location>
        <begin position="367"/>
        <end position="387"/>
    </location>
</feature>
<dbReference type="EMBL" id="CP016503">
    <property type="protein sequence ID" value="ANV98278.1"/>
    <property type="molecule type" value="Genomic_DNA"/>
</dbReference>
<protein>
    <recommendedName>
        <fullName evidence="8">Type II secretion system protein GspF domain-containing protein</fullName>
    </recommendedName>
</protein>
<gene>
    <name evidence="9" type="ORF">BBW65_05460</name>
</gene>
<dbReference type="PRINTS" id="PR00812">
    <property type="entry name" value="BCTERIALGSPF"/>
</dbReference>
<keyword evidence="10" id="KW-1185">Reference proteome</keyword>
<evidence type="ECO:0000256" key="2">
    <source>
        <dbReference type="ARBA" id="ARBA00005745"/>
    </source>
</evidence>
<dbReference type="Gene3D" id="1.20.81.30">
    <property type="entry name" value="Type II secretion system (T2SS), domain F"/>
    <property type="match status" value="2"/>
</dbReference>
<feature type="transmembrane region" description="Helical" evidence="7">
    <location>
        <begin position="214"/>
        <end position="233"/>
    </location>
</feature>
<organism evidence="9 10">
    <name type="scientific">Helicobacter enhydrae</name>
    <dbReference type="NCBI Taxonomy" id="222136"/>
    <lineage>
        <taxon>Bacteria</taxon>
        <taxon>Pseudomonadati</taxon>
        <taxon>Campylobacterota</taxon>
        <taxon>Epsilonproteobacteria</taxon>
        <taxon>Campylobacterales</taxon>
        <taxon>Helicobacteraceae</taxon>
        <taxon>Helicobacter</taxon>
    </lineage>
</organism>
<dbReference type="KEGG" id="het:BBW65_05460"/>
<evidence type="ECO:0000256" key="4">
    <source>
        <dbReference type="ARBA" id="ARBA00022692"/>
    </source>
</evidence>
<keyword evidence="5 7" id="KW-1133">Transmembrane helix</keyword>
<dbReference type="GO" id="GO:0005886">
    <property type="term" value="C:plasma membrane"/>
    <property type="evidence" value="ECO:0007669"/>
    <property type="project" value="UniProtKB-SubCell"/>
</dbReference>
<dbReference type="Proteomes" id="UP000092884">
    <property type="component" value="Chromosome"/>
</dbReference>
<sequence>MKYLITLLTPQGTKQHTINAHSFDEAKLLTIKHFHIAPHSICIAPPQFPTPIPQQHIMLFFHQLFLMLQANLPLKDAIYTSITNCQNQRLAHTLNLIYNHLNNGLSLGESFEPFANIFGTLTTNLICIGAQSNRLVETLEMIVLYQQEQLHYRKNIKKAFRYPLFLILTIFFAFAILLELLIPQFIDIFSTNSIPVPLYTQILFDLHRTISQNFLWIIGGGVCVGSCVYLSFLRKGRSANFIYKILWHIPLIGGIMKQNTCYLFFLSLSLFYQAKIPINLALHNAIKLIPYPFVSHTLFQALQSLEDGNSLSHALQECKFFDPLLLSLVATSQNSGNLGEILELCAKEYKNQLQDNIQQNIAYLEPMLTIVLGGFVLFLALAILTPLQDLNQLISF</sequence>
<evidence type="ECO:0000256" key="6">
    <source>
        <dbReference type="ARBA" id="ARBA00023136"/>
    </source>
</evidence>
<evidence type="ECO:0000313" key="9">
    <source>
        <dbReference type="EMBL" id="ANV98278.1"/>
    </source>
</evidence>
<dbReference type="RefSeq" id="WP_066340796.1">
    <property type="nucleotide sequence ID" value="NZ_CP016503.1"/>
</dbReference>
<feature type="domain" description="Type II secretion system protein GspF" evidence="8">
    <location>
        <begin position="264"/>
        <end position="386"/>
    </location>
</feature>
<dbReference type="PANTHER" id="PTHR30012:SF0">
    <property type="entry name" value="TYPE II SECRETION SYSTEM PROTEIN F-RELATED"/>
    <property type="match status" value="1"/>
</dbReference>
<comment type="similarity">
    <text evidence="2">Belongs to the GSP F family.</text>
</comment>
<dbReference type="InterPro" id="IPR003004">
    <property type="entry name" value="GspF/PilC"/>
</dbReference>
<feature type="domain" description="Type II secretion system protein GspF" evidence="8">
    <location>
        <begin position="60"/>
        <end position="183"/>
    </location>
</feature>
<evidence type="ECO:0000313" key="10">
    <source>
        <dbReference type="Proteomes" id="UP000092884"/>
    </source>
</evidence>
<evidence type="ECO:0000256" key="7">
    <source>
        <dbReference type="SAM" id="Phobius"/>
    </source>
</evidence>
<name>A0A1B1U695_9HELI</name>